<proteinExistence type="predicted"/>
<reference evidence="4 5" key="1">
    <citation type="journal article" date="2020" name="Int. J. Syst. Evol. Microbiol.">
        <title>Novel acetic acid bacteria from cider fermentations: Acetobacter conturbans sp. nov. and Acetobacter fallax sp. nov.</title>
        <authorList>
            <person name="Sombolestani A.S."/>
            <person name="Cleenwerck I."/>
            <person name="Cnockaert M."/>
            <person name="Borremans W."/>
            <person name="Wieme A.D."/>
            <person name="De Vuyst L."/>
            <person name="Vandamme P."/>
        </authorList>
    </citation>
    <scope>NUCLEOTIDE SEQUENCE [LARGE SCALE GENOMIC DNA]</scope>
    <source>
        <strain evidence="4 5">LMG 30640</strain>
    </source>
</reference>
<feature type="transmembrane region" description="Helical" evidence="2">
    <location>
        <begin position="6"/>
        <end position="26"/>
    </location>
</feature>
<accession>A0ABX0JWV7</accession>
<feature type="region of interest" description="Disordered" evidence="1">
    <location>
        <begin position="151"/>
        <end position="182"/>
    </location>
</feature>
<evidence type="ECO:0000313" key="5">
    <source>
        <dbReference type="Proteomes" id="UP000635278"/>
    </source>
</evidence>
<dbReference type="EMBL" id="WOTB01000036">
    <property type="protein sequence ID" value="NHN86480.1"/>
    <property type="molecule type" value="Genomic_DNA"/>
</dbReference>
<protein>
    <recommendedName>
        <fullName evidence="3">WYL domain-containing protein</fullName>
    </recommendedName>
</protein>
<name>A0ABX0JWV7_9PROT</name>
<organism evidence="4 5">
    <name type="scientific">Acetobacter musti</name>
    <dbReference type="NCBI Taxonomy" id="864732"/>
    <lineage>
        <taxon>Bacteria</taxon>
        <taxon>Pseudomonadati</taxon>
        <taxon>Pseudomonadota</taxon>
        <taxon>Alphaproteobacteria</taxon>
        <taxon>Acetobacterales</taxon>
        <taxon>Acetobacteraceae</taxon>
        <taxon>Acetobacter</taxon>
    </lineage>
</organism>
<keyword evidence="2" id="KW-0812">Transmembrane</keyword>
<evidence type="ECO:0000259" key="3">
    <source>
        <dbReference type="Pfam" id="PF13280"/>
    </source>
</evidence>
<feature type="domain" description="WYL" evidence="3">
    <location>
        <begin position="67"/>
        <end position="125"/>
    </location>
</feature>
<evidence type="ECO:0000313" key="4">
    <source>
        <dbReference type="EMBL" id="NHN86480.1"/>
    </source>
</evidence>
<dbReference type="InterPro" id="IPR026881">
    <property type="entry name" value="WYL_dom"/>
</dbReference>
<dbReference type="RefSeq" id="WP_173584823.1">
    <property type="nucleotide sequence ID" value="NZ_WOTB01000036.1"/>
</dbReference>
<comment type="caution">
    <text evidence="4">The sequence shown here is derived from an EMBL/GenBank/DDBJ whole genome shotgun (WGS) entry which is preliminary data.</text>
</comment>
<dbReference type="Proteomes" id="UP000635278">
    <property type="component" value="Unassembled WGS sequence"/>
</dbReference>
<keyword evidence="5" id="KW-1185">Reference proteome</keyword>
<evidence type="ECO:0000256" key="1">
    <source>
        <dbReference type="SAM" id="MobiDB-lite"/>
    </source>
</evidence>
<keyword evidence="2" id="KW-1133">Transmembrane helix</keyword>
<keyword evidence="2" id="KW-0472">Membrane</keyword>
<sequence length="182" mass="20543">MYDQTWPSFWYYLLAIMGFAVVWRIGKAFLVSPRDIQDEESVRDLAETEETASGAVPLHIIDIEPVRLILNYRDSDGETERRTVFVNAIVPSDDVNAPETIRYLDGWCELRSGPRRFRLGRIRRAVDPDTGTEIGDLQGLLWSRRRKDEVIGGRTGGETGSETGHETGHRPPQSADGSAFHL</sequence>
<evidence type="ECO:0000256" key="2">
    <source>
        <dbReference type="SAM" id="Phobius"/>
    </source>
</evidence>
<dbReference type="Pfam" id="PF13280">
    <property type="entry name" value="WYL"/>
    <property type="match status" value="1"/>
</dbReference>
<gene>
    <name evidence="4" type="ORF">GOB93_17835</name>
</gene>